<reference evidence="1 2" key="1">
    <citation type="submission" date="2016-06" db="EMBL/GenBank/DDBJ databases">
        <title>Draft genome of Haemophilus haemolyticus CCUG 24149.</title>
        <authorList>
            <person name="Engstrom-Jakobsson H."/>
            <person name="Salva-Serra F."/>
            <person name="Thorell K."/>
            <person name="Gonzales-Siles L."/>
            <person name="Karlsson R."/>
            <person name="Boulund F."/>
            <person name="Engstrand L."/>
            <person name="Kristiansson E."/>
            <person name="Moore E."/>
        </authorList>
    </citation>
    <scope>NUCLEOTIDE SEQUENCE [LARGE SCALE GENOMIC DNA]</scope>
    <source>
        <strain evidence="1 2">CCUG 24149</strain>
    </source>
</reference>
<dbReference type="NCBIfam" id="TIGR01987">
    <property type="entry name" value="HI0074"/>
    <property type="match status" value="1"/>
</dbReference>
<sequence>MVDFDLTPLKKAILRLEEGLIRYQEDISDIQIRDGLVQRFEFTYEISHKILKRYLEKTSANPDEFDEMTFQNIIRLGNEKNLLMRDWTHWRKFRDMRSRTSHTYDEETAIQVVSGIPEFLQEAKFLQQALQEKLDAYHF</sequence>
<proteinExistence type="predicted"/>
<accession>A0A1B8PD59</accession>
<keyword evidence="1" id="KW-0808">Transferase</keyword>
<dbReference type="EMBL" id="LZDL01000030">
    <property type="protein sequence ID" value="OBX45664.1"/>
    <property type="molecule type" value="Genomic_DNA"/>
</dbReference>
<dbReference type="AlphaFoldDB" id="A0A1B8PD59"/>
<dbReference type="SUPFAM" id="SSF81593">
    <property type="entry name" value="Nucleotidyltransferase substrate binding subunit/domain"/>
    <property type="match status" value="1"/>
</dbReference>
<dbReference type="GO" id="GO:0016740">
    <property type="term" value="F:transferase activity"/>
    <property type="evidence" value="ECO:0007669"/>
    <property type="project" value="UniProtKB-KW"/>
</dbReference>
<dbReference type="Proteomes" id="UP000092611">
    <property type="component" value="Unassembled WGS sequence"/>
</dbReference>
<dbReference type="InterPro" id="IPR010235">
    <property type="entry name" value="HepT"/>
</dbReference>
<organism evidence="1 2">
    <name type="scientific">Haemophilus haemolyticus</name>
    <dbReference type="NCBI Taxonomy" id="726"/>
    <lineage>
        <taxon>Bacteria</taxon>
        <taxon>Pseudomonadati</taxon>
        <taxon>Pseudomonadota</taxon>
        <taxon>Gammaproteobacteria</taxon>
        <taxon>Pasteurellales</taxon>
        <taxon>Pasteurellaceae</taxon>
        <taxon>Haemophilus</taxon>
    </lineage>
</organism>
<dbReference type="Pfam" id="PF08780">
    <property type="entry name" value="NTase_sub_bind"/>
    <property type="match status" value="1"/>
</dbReference>
<name>A0A1B8PD59_HAEHA</name>
<dbReference type="RefSeq" id="WP_065246901.1">
    <property type="nucleotide sequence ID" value="NZ_LZDL01000030.1"/>
</dbReference>
<protein>
    <submittedName>
        <fullName evidence="1">Nucleotidyltransferase</fullName>
    </submittedName>
</protein>
<evidence type="ECO:0000313" key="2">
    <source>
        <dbReference type="Proteomes" id="UP000092611"/>
    </source>
</evidence>
<comment type="caution">
    <text evidence="1">The sequence shown here is derived from an EMBL/GenBank/DDBJ whole genome shotgun (WGS) entry which is preliminary data.</text>
</comment>
<dbReference type="Gene3D" id="1.20.120.330">
    <property type="entry name" value="Nucleotidyltransferases domain 2"/>
    <property type="match status" value="1"/>
</dbReference>
<evidence type="ECO:0000313" key="1">
    <source>
        <dbReference type="EMBL" id="OBX45664.1"/>
    </source>
</evidence>
<gene>
    <name evidence="1" type="ORF">A9Z62_05420</name>
</gene>
<dbReference type="OrthoDB" id="9810452at2"/>